<feature type="compositionally biased region" description="Pro residues" evidence="1">
    <location>
        <begin position="1790"/>
        <end position="1819"/>
    </location>
</feature>
<dbReference type="SUPFAM" id="SSF51120">
    <property type="entry name" value="beta-Roll"/>
    <property type="match status" value="5"/>
</dbReference>
<feature type="region of interest" description="Disordered" evidence="1">
    <location>
        <begin position="1790"/>
        <end position="1823"/>
    </location>
</feature>
<feature type="chain" id="PRO_5047364207" description="MRH domain-containing protein" evidence="2">
    <location>
        <begin position="16"/>
        <end position="3046"/>
    </location>
</feature>
<feature type="compositionally biased region" description="Pro residues" evidence="1">
    <location>
        <begin position="936"/>
        <end position="952"/>
    </location>
</feature>
<dbReference type="PRINTS" id="PR00313">
    <property type="entry name" value="CABNDNGRPT"/>
</dbReference>
<comment type="caution">
    <text evidence="3">The sequence shown here is derived from an EMBL/GenBank/DDBJ whole genome shotgun (WGS) entry which is preliminary data.</text>
</comment>
<dbReference type="Proteomes" id="UP001363151">
    <property type="component" value="Unassembled WGS sequence"/>
</dbReference>
<reference evidence="3 4" key="1">
    <citation type="submission" date="2024-03" db="EMBL/GenBank/DDBJ databases">
        <title>Aureococcus anophagefferens CCMP1851 and Kratosvirus quantuckense: Draft genome of a second virus-susceptible host strain in the model system.</title>
        <authorList>
            <person name="Chase E."/>
            <person name="Truchon A.R."/>
            <person name="Schepens W."/>
            <person name="Wilhelm S.W."/>
        </authorList>
    </citation>
    <scope>NUCLEOTIDE SEQUENCE [LARGE SCALE GENOMIC DNA]</scope>
    <source>
        <strain evidence="3 4">CCMP1851</strain>
    </source>
</reference>
<evidence type="ECO:0008006" key="5">
    <source>
        <dbReference type="Google" id="ProtNLM"/>
    </source>
</evidence>
<protein>
    <recommendedName>
        <fullName evidence="5">MRH domain-containing protein</fullName>
    </recommendedName>
</protein>
<evidence type="ECO:0000313" key="4">
    <source>
        <dbReference type="Proteomes" id="UP001363151"/>
    </source>
</evidence>
<organism evidence="3 4">
    <name type="scientific">Aureococcus anophagefferens</name>
    <name type="common">Harmful bloom alga</name>
    <dbReference type="NCBI Taxonomy" id="44056"/>
    <lineage>
        <taxon>Eukaryota</taxon>
        <taxon>Sar</taxon>
        <taxon>Stramenopiles</taxon>
        <taxon>Ochrophyta</taxon>
        <taxon>Pelagophyceae</taxon>
        <taxon>Pelagomonadales</taxon>
        <taxon>Pelagomonadaceae</taxon>
        <taxon>Aureococcus</taxon>
    </lineage>
</organism>
<proteinExistence type="predicted"/>
<gene>
    <name evidence="3" type="ORF">SO694_000164123</name>
</gene>
<feature type="region of interest" description="Disordered" evidence="1">
    <location>
        <begin position="909"/>
        <end position="962"/>
    </location>
</feature>
<keyword evidence="2" id="KW-0732">Signal</keyword>
<evidence type="ECO:0000256" key="1">
    <source>
        <dbReference type="SAM" id="MobiDB-lite"/>
    </source>
</evidence>
<dbReference type="PANTHER" id="PTHR24216:SF65">
    <property type="entry name" value="PAXILLIN-LIKE PROTEIN 1"/>
    <property type="match status" value="1"/>
</dbReference>
<feature type="compositionally biased region" description="Pro residues" evidence="1">
    <location>
        <begin position="912"/>
        <end position="922"/>
    </location>
</feature>
<dbReference type="PANTHER" id="PTHR24216">
    <property type="entry name" value="PAXILLIN-RELATED"/>
    <property type="match status" value="1"/>
</dbReference>
<evidence type="ECO:0000256" key="2">
    <source>
        <dbReference type="SAM" id="SignalP"/>
    </source>
</evidence>
<dbReference type="InterPro" id="IPR011049">
    <property type="entry name" value="Serralysin-like_metalloprot_C"/>
</dbReference>
<feature type="region of interest" description="Disordered" evidence="1">
    <location>
        <begin position="2469"/>
        <end position="2492"/>
    </location>
</feature>
<accession>A0ABR1G2R1</accession>
<keyword evidence="4" id="KW-1185">Reference proteome</keyword>
<feature type="compositionally biased region" description="Low complexity" evidence="1">
    <location>
        <begin position="923"/>
        <end position="935"/>
    </location>
</feature>
<feature type="signal peptide" evidence="2">
    <location>
        <begin position="1"/>
        <end position="15"/>
    </location>
</feature>
<sequence length="3046" mass="314210">MRAVLVALAVAVARAQPSEESCEDSTTWTKNGETCAEYLAKKKGSRCKKNGVGDDGVTRVQDACPSLCEANGCPVVDCEDDPQWFWEKASRTCAWLATHRNQCERVGNTGEAGHAACPTACRADACYDAPCVDSTTWYKKDPSQDCDWLAAQNQKKKKKFCKKKGKGKHEGKKAKGKDACPVACGECDAPVTTTLPPLSTRATDACDEATPTCGACCKYDCAEKNSTDGLDFSASDECVCFTGDLADAAVKLTALGDCAFVTGAYAQVDAGAGDDTVFLAGGTQGKVFGGDGDDLVRMFQSGEEIGGEPYRAEVHGGAGADVLDVRAEFVEVRGGAGADVISVAPAAGAQSTRGDVVFGGDGAGDAFALTDLVDADVVTGSGDNVVEATGQVLRVKGGDGDDAFTIVGDDVYVEAMGGSDVLSVYGKYNVMDGGYGKGDVLLFNPGDYNEYWDFETVNGEGPPPTPRPTPNPTSPWQGLTPRAEKFKLACAGDGSGDEEPELAFGRAYKGRKSLMRLDAKGEAGATVQHGDLWFDSAQPGGIRFDFRSEKAENWILLRLFDDLVVSWNGNAETAAHRGEIHALQWDACPDYAQGVDGQAGCDTLPGDLTVLANSCEASDFAYAADAWNSVEVTWDDQRVTVRLSDGSGGGDAFAIDQYAAFDGGALGVGVSRVDGPVYFGGFEYYGAVDRPDAPAAPDWQAATLGAGHWIEACDTAGEASQSFKNHDGKETLMLADSEDARVATVEYVDPPVWLDPAVPGGVAFSVQPTADDDAILVGLFGGVVAAWVAPGADWASEGAARVLPAGALDLAACAEGGGDWWAAPSDAEAWLPWALDAWNAVEATWGDGELRVAFTAPLRGTLRTATVAVPLDPTWAAAPLTLGVSGGPPTPGVLARTYFADVRYAGALDAPTPAPSRDPTPAPSAATPAPSTTTLPPQPTPKPTPAPSPAPRPTMETDKCDPANPTCEDCCPNDCDVVTPDDGFDFSGRESCVCFFGDAEEASVTLTAQADCAFVSGDYATVDGGAGHDTIALFDGRYGRAYGGDGRDVITLRQSGKYMPAGDDLFSVADGGAGDDVIRVFADFARVRGGDGNDAIELRKAGGKVVSQGSQIWGGEGDDSVDAEDVKDTLVFGGDGADDLVVVDAYRVQVDGGDGGDDITLMTVSDSHVHAGAGNDAIYVLGDDNAIDGGPGDGDKLTYDGAGNVVDYVESINEADPTAQPTPAPTVYEAPADDIDYYPGMSFLGYGAGHCFKATVGENLDKQDKPFDGAGGDGGGAYDGSGDFNAEEDGYCVTASGGDQNGGVTKLASGDHETEAQKRACMMLCAQTEGFTGCEVIWGQYNKGCYVHTQDVAKGNGVDKHKCWTKNACAGSASALVTELADVSDSSSASAWQPWGCPLTFDKPLKSAKITLTWKDQGWGNKKGRVGLAQGGGDDRAASGLASHAWVTETIDLSVGQIPNDMQPLQPTYVVGGGGGYQLYVKDATLVVELDDDADVSGALGADGGSFDSACADSTTWHKKKNDKQNCAWVGKKAAKRCEDKIKSVDGETASDACPVACGACDGAGAFASDAGALAEEGFDDPGSFWLAEQAGRCAGDDGAPANAARHKLKPYDGSATYAAECTELCAFRYPDDHATPAKGCEVVTAPVHLSGCYVHLGDIAGGCELLGGCEVAGGATCWRPNPFHDPARVGALGGTAEILQWGGSCPSDGSDPGPPGGNYNIGSYEKSEWDGDVNVQHFTGGTHCGSIGGPRTGQFYIVADLDTGAAVYLEPSEPSTCKYVMVLHTPPEGVPVPEPTPRPTPRPSFDPTTAPTPTPEPSLRPTRFTGDCDVDAPSCADCCARNCADVSGAGDLDFSGAAGGGDACVCFVGDASFKTVTGTPGDDCLFVAGDYATVDGGAGNDDIVLYGGKLSRAFGGAGEDRIVVNQKGENVLQGDDQYVLVEGGAGDDAIEVLKSFVHAKGGDGDDDITVGSADGSQLKRVHAWGGDGDDVVTAGHVKASAFNGDKGKDTLVVDDAYGSTVRGGGGDDHLTFQDFHDGFVYAGSGNDDVYAVGDHNVLDGGYGNFDTLYVAGEGNEYAYFEMGENKDPIPTPMPTGVPTPCPDLWSDAGVPPQRTLAVDGKAHQLVYPLAQTAGLGDWTKPGDEVTMELEATSTCAHSVALGFAAEGGGSFLDLVVPALAAGEIIRATGTVAAWSEKDADEDCLTEDCGGAGAGDSASAFGEEQAGYCVTSDGTDQNSGVVKLASGDHDTDEKKAECLLACADEPDFTGCEVIWGQSNAGCYVHTQEVAKGNGYAKHSCWLKEAGRRLADDWVVSGDGTATYAMPDISDTSSTGTWKAWGKSKTFPRKLAKAEITLTWKDQGWGNKKGHVGLWQGDAKAHSGKASHSWVTETIDLDLEDLTNDGSAIQAKYVVGGGGGHQLYVKDATLVVTFEEPDPEPRYVVTGATDGACELSLKHVRYYPAACAPPEATPEPTPRPTAWPAPAPGDGAARPVPGADAPADVTGGAGDDAIWSRSGGAAVPGAGYDQFGAIFGGAGDDAIRAQGSYFQVYGGAGDDAIYHESGAYNAFYGGDGAGDVLHLANFADNASRRPRACDAKSPADGYDFSGAATCVCFVGQLPHRDYGTLYLSPHDDCAFVTGDYAGVDGGAGDDTIILGGHDGGMYGRVDGGDGDDVVFGLQSGADLGATRVPVSLYGGAGDDAIYAVGEVVTILGGAGDDAIELAPAPGATAFSEKNQVWGGLGADSITAANVKHSQILGGPKDAVDEADGPNSVKITHGASLTVWGGEAADSIALDDVDETYVFGGAGDDDVYLVGTYNVLYGGDGGSDILTTKDLEANYNSVPEDDFEVFEEAKSSAADSGAFVEGDAFHSAPSTECADAPSSGALAWEAADFANFHCESIGPGADFEEDCARMDTAGVAASVACPVACGTCPAALCLDDDTFHVDKISTNCAAVAKQGKCDDKADCAWAPADDGCDGDIDHTCKGRCENLRITCDMCAGHAKQDCKADGGCSWANGRCLPDEPKKYCGVAAVAAFCPDTCGSC</sequence>
<evidence type="ECO:0000313" key="3">
    <source>
        <dbReference type="EMBL" id="KAK7242703.1"/>
    </source>
</evidence>
<dbReference type="EMBL" id="JBBJCI010000141">
    <property type="protein sequence ID" value="KAK7242703.1"/>
    <property type="molecule type" value="Genomic_DNA"/>
</dbReference>
<feature type="compositionally biased region" description="Pro residues" evidence="1">
    <location>
        <begin position="2470"/>
        <end position="2486"/>
    </location>
</feature>
<name>A0ABR1G2R1_AURAN</name>
<dbReference type="Gene3D" id="2.160.20.160">
    <property type="match status" value="5"/>
</dbReference>